<proteinExistence type="predicted"/>
<reference evidence="2" key="1">
    <citation type="journal article" date="2021" name="PeerJ">
        <title>Extensive microbial diversity within the chicken gut microbiome revealed by metagenomics and culture.</title>
        <authorList>
            <person name="Gilroy R."/>
            <person name="Ravi A."/>
            <person name="Getino M."/>
            <person name="Pursley I."/>
            <person name="Horton D.L."/>
            <person name="Alikhan N.F."/>
            <person name="Baker D."/>
            <person name="Gharbi K."/>
            <person name="Hall N."/>
            <person name="Watson M."/>
            <person name="Adriaenssens E.M."/>
            <person name="Foster-Nyarko E."/>
            <person name="Jarju S."/>
            <person name="Secka A."/>
            <person name="Antonio M."/>
            <person name="Oren A."/>
            <person name="Chaudhuri R.R."/>
            <person name="La Ragione R."/>
            <person name="Hildebrand F."/>
            <person name="Pallen M.J."/>
        </authorList>
    </citation>
    <scope>NUCLEOTIDE SEQUENCE</scope>
    <source>
        <strain evidence="2">ChiSxjej5B17-1746</strain>
    </source>
</reference>
<name>A0A9D1U7Z2_9BACT</name>
<dbReference type="InterPro" id="IPR006166">
    <property type="entry name" value="ERCC4_domain"/>
</dbReference>
<evidence type="ECO:0000313" key="3">
    <source>
        <dbReference type="Proteomes" id="UP000824264"/>
    </source>
</evidence>
<comment type="caution">
    <text evidence="2">The sequence shown here is derived from an EMBL/GenBank/DDBJ whole genome shotgun (WGS) entry which is preliminary data.</text>
</comment>
<dbReference type="AlphaFoldDB" id="A0A9D1U7Z2"/>
<dbReference type="Pfam" id="PF02732">
    <property type="entry name" value="ERCC4"/>
    <property type="match status" value="1"/>
</dbReference>
<protein>
    <submittedName>
        <fullName evidence="2">ERCC4 domain-containing protein</fullName>
    </submittedName>
</protein>
<sequence>MKLIVDSREQAPLDFTGYDCTVERGALPTGDYSVAGLTDRVAVERKSLDDLIGCLMGDNRDRFERELARARGYDFFAVVVEAAWEHLARGQYRSRMKPHSAAQSVVAFQVRYGVPFLFAGTRKAAAYLTLSLLEKYVSEQQARLVALLKASTAA</sequence>
<dbReference type="SMART" id="SM00891">
    <property type="entry name" value="ERCC4"/>
    <property type="match status" value="1"/>
</dbReference>
<reference evidence="2" key="2">
    <citation type="submission" date="2021-04" db="EMBL/GenBank/DDBJ databases">
        <authorList>
            <person name="Gilroy R."/>
        </authorList>
    </citation>
    <scope>NUCLEOTIDE SEQUENCE</scope>
    <source>
        <strain evidence="2">ChiSxjej5B17-1746</strain>
    </source>
</reference>
<dbReference type="Gene3D" id="3.40.50.10130">
    <property type="match status" value="1"/>
</dbReference>
<gene>
    <name evidence="2" type="ORF">H9874_02170</name>
</gene>
<dbReference type="GO" id="GO:0004518">
    <property type="term" value="F:nuclease activity"/>
    <property type="evidence" value="ECO:0007669"/>
    <property type="project" value="InterPro"/>
</dbReference>
<dbReference type="GO" id="GO:0003677">
    <property type="term" value="F:DNA binding"/>
    <property type="evidence" value="ECO:0007669"/>
    <property type="project" value="InterPro"/>
</dbReference>
<feature type="domain" description="ERCC4" evidence="1">
    <location>
        <begin position="2"/>
        <end position="84"/>
    </location>
</feature>
<dbReference type="GO" id="GO:0006259">
    <property type="term" value="P:DNA metabolic process"/>
    <property type="evidence" value="ECO:0007669"/>
    <property type="project" value="UniProtKB-ARBA"/>
</dbReference>
<dbReference type="Proteomes" id="UP000824264">
    <property type="component" value="Unassembled WGS sequence"/>
</dbReference>
<evidence type="ECO:0000259" key="1">
    <source>
        <dbReference type="SMART" id="SM00891"/>
    </source>
</evidence>
<evidence type="ECO:0000313" key="2">
    <source>
        <dbReference type="EMBL" id="HIW77937.1"/>
    </source>
</evidence>
<dbReference type="EMBL" id="DXGI01000082">
    <property type="protein sequence ID" value="HIW77937.1"/>
    <property type="molecule type" value="Genomic_DNA"/>
</dbReference>
<accession>A0A9D1U7Z2</accession>
<dbReference type="InterPro" id="IPR011335">
    <property type="entry name" value="Restrct_endonuc-II-like"/>
</dbReference>
<dbReference type="SUPFAM" id="SSF52980">
    <property type="entry name" value="Restriction endonuclease-like"/>
    <property type="match status" value="1"/>
</dbReference>
<organism evidence="2 3">
    <name type="scientific">Candidatus Bilophila faecipullorum</name>
    <dbReference type="NCBI Taxonomy" id="2838482"/>
    <lineage>
        <taxon>Bacteria</taxon>
        <taxon>Pseudomonadati</taxon>
        <taxon>Thermodesulfobacteriota</taxon>
        <taxon>Desulfovibrionia</taxon>
        <taxon>Desulfovibrionales</taxon>
        <taxon>Desulfovibrionaceae</taxon>
        <taxon>Bilophila</taxon>
    </lineage>
</organism>